<proteinExistence type="predicted"/>
<dbReference type="Ensembl" id="ENSGWIT00000012306.1">
    <property type="protein sequence ID" value="ENSGWIP00000011055.1"/>
    <property type="gene ID" value="ENSGWIG00000006491.1"/>
</dbReference>
<dbReference type="InterPro" id="IPR004244">
    <property type="entry name" value="Transposase_22"/>
</dbReference>
<keyword evidence="2" id="KW-1185">Reference proteome</keyword>
<organism evidence="1 2">
    <name type="scientific">Gouania willdenowi</name>
    <name type="common">Blunt-snouted clingfish</name>
    <name type="synonym">Lepadogaster willdenowi</name>
    <dbReference type="NCBI Taxonomy" id="441366"/>
    <lineage>
        <taxon>Eukaryota</taxon>
        <taxon>Metazoa</taxon>
        <taxon>Chordata</taxon>
        <taxon>Craniata</taxon>
        <taxon>Vertebrata</taxon>
        <taxon>Euteleostomi</taxon>
        <taxon>Actinopterygii</taxon>
        <taxon>Neopterygii</taxon>
        <taxon>Teleostei</taxon>
        <taxon>Neoteleostei</taxon>
        <taxon>Acanthomorphata</taxon>
        <taxon>Ovalentaria</taxon>
        <taxon>Blenniimorphae</taxon>
        <taxon>Blenniiformes</taxon>
        <taxon>Gobiesocoidei</taxon>
        <taxon>Gobiesocidae</taxon>
        <taxon>Gobiesocinae</taxon>
        <taxon>Gouania</taxon>
    </lineage>
</organism>
<evidence type="ECO:0008006" key="3">
    <source>
        <dbReference type="Google" id="ProtNLM"/>
    </source>
</evidence>
<evidence type="ECO:0000313" key="2">
    <source>
        <dbReference type="Proteomes" id="UP000694680"/>
    </source>
</evidence>
<dbReference type="PANTHER" id="PTHR11505">
    <property type="entry name" value="L1 TRANSPOSABLE ELEMENT-RELATED"/>
    <property type="match status" value="1"/>
</dbReference>
<name>A0A8C5DSQ9_GOUWI</name>
<protein>
    <recommendedName>
        <fullName evidence="3">Transposase</fullName>
    </recommendedName>
</protein>
<sequence length="244" mass="27303">MSGSKSSKKAELAKAAEAAATSPDTAKLMAAIANLEKTVVEKISTLEAKVESKCQTLYETIDSLPLVNKTEDLEGRQRRCNIRILGVREQFEAGTRPVACVAKLLQELLSLDAAPTLDAAHRSLQPAPVRGQRPRPLIVKFHYNQEKLEVLRKAARNGPLLYNNDKILIFPDLPPTVVRRRGAFKDVKELLRGCQDVRYGMLYPAKLRISSPLGEKFFTDPYFLETFCSLLRGMLVLERVTCYN</sequence>
<accession>A0A8C5DSQ9</accession>
<reference evidence="1" key="2">
    <citation type="submission" date="2025-08" db="UniProtKB">
        <authorList>
            <consortium name="Ensembl"/>
        </authorList>
    </citation>
    <scope>IDENTIFICATION</scope>
</reference>
<dbReference type="Gene3D" id="3.30.70.1820">
    <property type="entry name" value="L1 transposable element, RRM domain"/>
    <property type="match status" value="1"/>
</dbReference>
<reference evidence="1" key="3">
    <citation type="submission" date="2025-09" db="UniProtKB">
        <authorList>
            <consortium name="Ensembl"/>
        </authorList>
    </citation>
    <scope>IDENTIFICATION</scope>
</reference>
<dbReference type="Proteomes" id="UP000694680">
    <property type="component" value="Chromosome 8"/>
</dbReference>
<evidence type="ECO:0000313" key="1">
    <source>
        <dbReference type="Ensembl" id="ENSGWIP00000011055.1"/>
    </source>
</evidence>
<dbReference type="AlphaFoldDB" id="A0A8C5DSQ9"/>
<reference evidence="1" key="1">
    <citation type="submission" date="2020-06" db="EMBL/GenBank/DDBJ databases">
        <authorList>
            <consortium name="Wellcome Sanger Institute Data Sharing"/>
        </authorList>
    </citation>
    <scope>NUCLEOTIDE SEQUENCE [LARGE SCALE GENOMIC DNA]</scope>
</reference>